<comment type="caution">
    <text evidence="1">The sequence shown here is derived from an EMBL/GenBank/DDBJ whole genome shotgun (WGS) entry which is preliminary data.</text>
</comment>
<dbReference type="AlphaFoldDB" id="A0A4S8Q0H8"/>
<reference evidence="2" key="1">
    <citation type="submission" date="2019-04" db="EMBL/GenBank/DDBJ databases">
        <title>Nocardioides xinjiangensis sp. nov.</title>
        <authorList>
            <person name="Liu S."/>
        </authorList>
    </citation>
    <scope>NUCLEOTIDE SEQUENCE [LARGE SCALE GENOMIC DNA]</scope>
    <source>
        <strain evidence="2">18</strain>
    </source>
</reference>
<evidence type="ECO:0000313" key="1">
    <source>
        <dbReference type="EMBL" id="THV33574.1"/>
    </source>
</evidence>
<protein>
    <recommendedName>
        <fullName evidence="3">RNA polymerase sigma-70 region 4 domain-containing protein</fullName>
    </recommendedName>
</protein>
<organism evidence="1 2">
    <name type="scientific">Glycomyces buryatensis</name>
    <dbReference type="NCBI Taxonomy" id="2570927"/>
    <lineage>
        <taxon>Bacteria</taxon>
        <taxon>Bacillati</taxon>
        <taxon>Actinomycetota</taxon>
        <taxon>Actinomycetes</taxon>
        <taxon>Glycomycetales</taxon>
        <taxon>Glycomycetaceae</taxon>
        <taxon>Glycomyces</taxon>
    </lineage>
</organism>
<proteinExistence type="predicted"/>
<dbReference type="OrthoDB" id="9974510at2"/>
<dbReference type="Proteomes" id="UP000308760">
    <property type="component" value="Unassembled WGS sequence"/>
</dbReference>
<sequence>MAYNHGVPQKTLAVQYGISDRSVKRLIANARKSGLQLRTRAI</sequence>
<name>A0A4S8Q0H8_9ACTN</name>
<accession>A0A4S8Q0H8</accession>
<keyword evidence="2" id="KW-1185">Reference proteome</keyword>
<evidence type="ECO:0000313" key="2">
    <source>
        <dbReference type="Proteomes" id="UP000308760"/>
    </source>
</evidence>
<dbReference type="EMBL" id="STGY01000083">
    <property type="protein sequence ID" value="THV33574.1"/>
    <property type="molecule type" value="Genomic_DNA"/>
</dbReference>
<evidence type="ECO:0008006" key="3">
    <source>
        <dbReference type="Google" id="ProtNLM"/>
    </source>
</evidence>
<dbReference type="Gene3D" id="1.10.10.60">
    <property type="entry name" value="Homeodomain-like"/>
    <property type="match status" value="1"/>
</dbReference>
<gene>
    <name evidence="1" type="ORF">FAB82_25900</name>
</gene>
<reference evidence="1 2" key="2">
    <citation type="submission" date="2019-05" db="EMBL/GenBank/DDBJ databases">
        <title>Glycomyces buryatensis sp. nov.</title>
        <authorList>
            <person name="Nikitina E."/>
        </authorList>
    </citation>
    <scope>NUCLEOTIDE SEQUENCE [LARGE SCALE GENOMIC DNA]</scope>
    <source>
        <strain evidence="1 2">18</strain>
    </source>
</reference>